<gene>
    <name evidence="2" type="ORF">I2492_13375</name>
    <name evidence="1" type="ORF">I2493_12330</name>
</gene>
<dbReference type="AlphaFoldDB" id="A0A9D7AJP2"/>
<dbReference type="Proteomes" id="UP001296969">
    <property type="component" value="Unassembled WGS sequence"/>
</dbReference>
<evidence type="ECO:0000313" key="3">
    <source>
        <dbReference type="Proteomes" id="UP000807542"/>
    </source>
</evidence>
<organism evidence="2 3">
    <name type="scientific">Limnobaculum xujianqingii</name>
    <dbReference type="NCBI Taxonomy" id="2738837"/>
    <lineage>
        <taxon>Bacteria</taxon>
        <taxon>Pseudomonadati</taxon>
        <taxon>Pseudomonadota</taxon>
        <taxon>Gammaproteobacteria</taxon>
        <taxon>Enterobacterales</taxon>
        <taxon>Budviciaceae</taxon>
        <taxon>Limnobaculum</taxon>
    </lineage>
</organism>
<comment type="caution">
    <text evidence="2">The sequence shown here is derived from an EMBL/GenBank/DDBJ whole genome shotgun (WGS) entry which is preliminary data.</text>
</comment>
<evidence type="ECO:0000313" key="1">
    <source>
        <dbReference type="EMBL" id="MBK5073796.1"/>
    </source>
</evidence>
<accession>A0A9D7AJP2</accession>
<proteinExistence type="predicted"/>
<dbReference type="EMBL" id="JADRCQ010000003">
    <property type="protein sequence ID" value="MBK5073796.1"/>
    <property type="molecule type" value="Genomic_DNA"/>
</dbReference>
<keyword evidence="4" id="KW-1185">Reference proteome</keyword>
<dbReference type="Proteomes" id="UP000807542">
    <property type="component" value="Unassembled WGS sequence"/>
</dbReference>
<evidence type="ECO:0000313" key="2">
    <source>
        <dbReference type="EMBL" id="MBK5177310.1"/>
    </source>
</evidence>
<name>A0A9D7AJP2_9GAMM</name>
<reference evidence="2 4" key="1">
    <citation type="submission" date="2020-11" db="EMBL/GenBank/DDBJ databases">
        <title>Insectihabitans protaetiae gen. nov. sp. nov. and Insectihabitans allomyrinae sp. nov., isolated from larvae of Protaetia brevitarsis seulensis and Allomyrina dichotoma, respectively.</title>
        <authorList>
            <person name="Lee S.D."/>
            <person name="Byeon Y.-S."/>
            <person name="Kim S.-M."/>
            <person name="Yang H.L."/>
            <person name="Kim I.S."/>
        </authorList>
    </citation>
    <scope>NUCLEOTIDE SEQUENCE</scope>
    <source>
        <strain evidence="2">CWB-B4</strain>
        <strain evidence="1 4">CWB-B43</strain>
    </source>
</reference>
<sequence>MLNPKTGLPAQTAEQFADKQVYQKTVNRIKNLEQADATRATVNGSQTIPSINEIREIKTFVFRLDGNSMELQNAVNQSIRSLKTEFPDYTFEAKFGRD</sequence>
<dbReference type="EMBL" id="JADRCP010000003">
    <property type="protein sequence ID" value="MBK5177310.1"/>
    <property type="molecule type" value="Genomic_DNA"/>
</dbReference>
<dbReference type="RefSeq" id="WP_228398551.1">
    <property type="nucleotide sequence ID" value="NZ_JADRCP010000003.1"/>
</dbReference>
<evidence type="ECO:0000313" key="4">
    <source>
        <dbReference type="Proteomes" id="UP001296969"/>
    </source>
</evidence>
<protein>
    <submittedName>
        <fullName evidence="2">Uncharacterized protein</fullName>
    </submittedName>
</protein>